<dbReference type="Proteomes" id="UP000235145">
    <property type="component" value="Unassembled WGS sequence"/>
</dbReference>
<feature type="transmembrane region" description="Helical" evidence="6">
    <location>
        <begin position="561"/>
        <end position="584"/>
    </location>
</feature>
<proteinExistence type="inferred from homology"/>
<comment type="function">
    <text evidence="6">Choline transporter.</text>
</comment>
<accession>A0A9R1WZH6</accession>
<dbReference type="PANTHER" id="PTHR12385">
    <property type="entry name" value="CHOLINE TRANSPORTER-LIKE (SLC FAMILY 44)"/>
    <property type="match status" value="1"/>
</dbReference>
<dbReference type="GO" id="GO:0005886">
    <property type="term" value="C:plasma membrane"/>
    <property type="evidence" value="ECO:0007669"/>
    <property type="project" value="UniProtKB-SubCell"/>
</dbReference>
<evidence type="ECO:0000256" key="5">
    <source>
        <dbReference type="ARBA" id="ARBA00023136"/>
    </source>
</evidence>
<comment type="similarity">
    <text evidence="2 6">Belongs to the CTL (choline transporter-like) family.</text>
</comment>
<dbReference type="GO" id="GO:0016020">
    <property type="term" value="C:membrane"/>
    <property type="evidence" value="ECO:0000318"/>
    <property type="project" value="GO_Central"/>
</dbReference>
<dbReference type="EMBL" id="NBSK02000007">
    <property type="protein sequence ID" value="KAJ0194935.1"/>
    <property type="molecule type" value="Genomic_DNA"/>
</dbReference>
<dbReference type="Gramene" id="rna-gnl|WGS:NBSK|LSAT_7X18881_mrna">
    <property type="protein sequence ID" value="cds-PLY91721.1"/>
    <property type="gene ID" value="gene-LSAT_7X18881"/>
</dbReference>
<evidence type="ECO:0000313" key="8">
    <source>
        <dbReference type="Proteomes" id="UP000235145"/>
    </source>
</evidence>
<comment type="subcellular location">
    <subcellularLocation>
        <location evidence="6">Cell membrane</location>
        <topology evidence="6">Multi-pass membrane protein</topology>
    </subcellularLocation>
    <subcellularLocation>
        <location evidence="1">Membrane</location>
        <topology evidence="1">Multi-pass membrane protein</topology>
    </subcellularLocation>
</comment>
<evidence type="ECO:0000256" key="3">
    <source>
        <dbReference type="ARBA" id="ARBA00022692"/>
    </source>
</evidence>
<keyword evidence="8" id="KW-1185">Reference proteome</keyword>
<feature type="transmembrane region" description="Helical" evidence="6">
    <location>
        <begin position="433"/>
        <end position="451"/>
    </location>
</feature>
<feature type="transmembrane region" description="Helical" evidence="6">
    <location>
        <begin position="276"/>
        <end position="298"/>
    </location>
</feature>
<sequence length="703" mass="78768">MRFPLGAVIGRYPFPSSSNGGQDQNIETGDVIRHGRKCRDIPFLVFFIAFWIALIVNSSFGFHKGNPLRLTHGLDYKGNVCGDKNGNPNLHGLGVRYWVNPNQVFESGFKDTHSDLEDFKSICLRDCPMPSNDTLKWVCNYPEGDEIRLSMEQWVSRDYDYFSFLTPDMRKSSLQLLGPCYPVLFPSVNVLWSCEFMTRKSNVSLQQWHMMGGQTVDDGMILDKTVHKSINSQSSVLKRYVADIGKSWPVLIVCGGIIPLILSVIWLAMIQRLVSAMTWITVALFDILIISVTIFFYLKAGWIGNDAITPIIGTHDPSYHLSGRERVHLHLAAVFMTVIMVVAILSSIAIARRIFKATSVASKIIGEVRALIIFPIMPYAVLGIFYMIWISAILYLLSSGEIVRDRCNANCCAYDLKMKQVNCERCCGHTIHYTPHIGIAILFHLFGWYWVTQFVKAFSSTVIAGSVASHYWGHGEVLQEISFLPIFSSVKRLVRYNIGSVAIGSLMVSFIESLARILKPLRKKLMVVDIKTHNQVGKVLSVSSHFALTCIEWIIRSVNHNAYIMIAITGESFFAASAMATELIKNNILRIGKVNVIGNVILFLGKLCVSLASALFAFLMLDTHKYKSAHDKVSSPLIPVLVCWGLGFVVATLFFAVVEVSIDTIILSYCQDSDEGHRGTTQYATPLLFETLDDQNEADRHDQ</sequence>
<evidence type="ECO:0000256" key="6">
    <source>
        <dbReference type="RuleBase" id="RU368066"/>
    </source>
</evidence>
<organism evidence="7 8">
    <name type="scientific">Lactuca sativa</name>
    <name type="common">Garden lettuce</name>
    <dbReference type="NCBI Taxonomy" id="4236"/>
    <lineage>
        <taxon>Eukaryota</taxon>
        <taxon>Viridiplantae</taxon>
        <taxon>Streptophyta</taxon>
        <taxon>Embryophyta</taxon>
        <taxon>Tracheophyta</taxon>
        <taxon>Spermatophyta</taxon>
        <taxon>Magnoliopsida</taxon>
        <taxon>eudicotyledons</taxon>
        <taxon>Gunneridae</taxon>
        <taxon>Pentapetalae</taxon>
        <taxon>asterids</taxon>
        <taxon>campanulids</taxon>
        <taxon>Asterales</taxon>
        <taxon>Asteraceae</taxon>
        <taxon>Cichorioideae</taxon>
        <taxon>Cichorieae</taxon>
        <taxon>Lactucinae</taxon>
        <taxon>Lactuca</taxon>
    </lineage>
</organism>
<dbReference type="Pfam" id="PF04515">
    <property type="entry name" value="Choline_transpo"/>
    <property type="match status" value="1"/>
</dbReference>
<dbReference type="PANTHER" id="PTHR12385:SF92">
    <property type="entry name" value="CHOLINE TRANSPORTER-LIKE PROTEIN"/>
    <property type="match status" value="1"/>
</dbReference>
<reference evidence="7 8" key="1">
    <citation type="journal article" date="2017" name="Nat. Commun.">
        <title>Genome assembly with in vitro proximity ligation data and whole-genome triplication in lettuce.</title>
        <authorList>
            <person name="Reyes-Chin-Wo S."/>
            <person name="Wang Z."/>
            <person name="Yang X."/>
            <person name="Kozik A."/>
            <person name="Arikit S."/>
            <person name="Song C."/>
            <person name="Xia L."/>
            <person name="Froenicke L."/>
            <person name="Lavelle D.O."/>
            <person name="Truco M.J."/>
            <person name="Xia R."/>
            <person name="Zhu S."/>
            <person name="Xu C."/>
            <person name="Xu H."/>
            <person name="Xu X."/>
            <person name="Cox K."/>
            <person name="Korf I."/>
            <person name="Meyers B.C."/>
            <person name="Michelmore R.W."/>
        </authorList>
    </citation>
    <scope>NUCLEOTIDE SEQUENCE [LARGE SCALE GENOMIC DNA]</scope>
    <source>
        <strain evidence="8">cv. Salinas</strain>
        <tissue evidence="7">Seedlings</tissue>
    </source>
</reference>
<keyword evidence="3 6" id="KW-0812">Transmembrane</keyword>
<feature type="transmembrane region" description="Helical" evidence="6">
    <location>
        <begin position="596"/>
        <end position="618"/>
    </location>
</feature>
<dbReference type="GO" id="GO:0055085">
    <property type="term" value="P:transmembrane transport"/>
    <property type="evidence" value="ECO:0000318"/>
    <property type="project" value="GO_Central"/>
</dbReference>
<evidence type="ECO:0000256" key="1">
    <source>
        <dbReference type="ARBA" id="ARBA00004141"/>
    </source>
</evidence>
<dbReference type="AlphaFoldDB" id="A0A9R1WZH6"/>
<evidence type="ECO:0000256" key="2">
    <source>
        <dbReference type="ARBA" id="ARBA00007168"/>
    </source>
</evidence>
<feature type="transmembrane region" description="Helical" evidence="6">
    <location>
        <begin position="638"/>
        <end position="658"/>
    </location>
</feature>
<keyword evidence="5 6" id="KW-0472">Membrane</keyword>
<feature type="transmembrane region" description="Helical" evidence="6">
    <location>
        <begin position="41"/>
        <end position="62"/>
    </location>
</feature>
<feature type="transmembrane region" description="Helical" evidence="6">
    <location>
        <begin position="493"/>
        <end position="515"/>
    </location>
</feature>
<gene>
    <name evidence="7" type="ORF">LSAT_V11C700350790</name>
</gene>
<comment type="caution">
    <text evidence="7">The sequence shown here is derived from an EMBL/GenBank/DDBJ whole genome shotgun (WGS) entry which is preliminary data.</text>
</comment>
<protein>
    <recommendedName>
        <fullName evidence="6">Choline transporter-like protein</fullName>
    </recommendedName>
</protein>
<feature type="transmembrane region" description="Helical" evidence="6">
    <location>
        <begin position="329"/>
        <end position="351"/>
    </location>
</feature>
<name>A0A9R1WZH6_LACSA</name>
<evidence type="ECO:0000256" key="4">
    <source>
        <dbReference type="ARBA" id="ARBA00022989"/>
    </source>
</evidence>
<feature type="transmembrane region" description="Helical" evidence="6">
    <location>
        <begin position="371"/>
        <end position="397"/>
    </location>
</feature>
<dbReference type="GO" id="GO:0022857">
    <property type="term" value="F:transmembrane transporter activity"/>
    <property type="evidence" value="ECO:0000318"/>
    <property type="project" value="GO_Central"/>
</dbReference>
<evidence type="ECO:0000313" key="7">
    <source>
        <dbReference type="EMBL" id="KAJ0194935.1"/>
    </source>
</evidence>
<dbReference type="InterPro" id="IPR007603">
    <property type="entry name" value="Choline_transptr-like"/>
</dbReference>
<feature type="transmembrane region" description="Helical" evidence="6">
    <location>
        <begin position="248"/>
        <end position="270"/>
    </location>
</feature>
<keyword evidence="4 6" id="KW-1133">Transmembrane helix</keyword>